<accession>A0A7K1UTF8</accession>
<evidence type="ECO:0000313" key="1">
    <source>
        <dbReference type="EMBL" id="MVU77652.1"/>
    </source>
</evidence>
<keyword evidence="2" id="KW-1185">Reference proteome</keyword>
<gene>
    <name evidence="1" type="ORF">GPX89_10415</name>
</gene>
<protein>
    <submittedName>
        <fullName evidence="1">Uncharacterized protein</fullName>
    </submittedName>
</protein>
<dbReference type="EMBL" id="WRPP01000002">
    <property type="protein sequence ID" value="MVU77652.1"/>
    <property type="molecule type" value="Genomic_DNA"/>
</dbReference>
<dbReference type="Proteomes" id="UP000466794">
    <property type="component" value="Unassembled WGS sequence"/>
</dbReference>
<sequence length="181" mass="18133">MAAFGPITHFAHQGDAVSKTLKAATAWVCGGMLGIVAGLVGAGGAHADGPGGPVQVGDSLYFALGEWNCSIGDNGAVGCDLAAPATMNVLYTGVQVPFPNVPAIVIDSTALPAHPEWNSNGSHTLPGGNPGLAALTQVSGHDPQFSVTHAGATCQITWNGSAICTSLGHGFSQRGPEPFGY</sequence>
<dbReference type="AlphaFoldDB" id="A0A7K1UTF8"/>
<name>A0A7K1UTF8_9NOCA</name>
<evidence type="ECO:0000313" key="2">
    <source>
        <dbReference type="Proteomes" id="UP000466794"/>
    </source>
</evidence>
<reference evidence="1 2" key="1">
    <citation type="submission" date="2019-12" db="EMBL/GenBank/DDBJ databases">
        <title>Nocardia sp. nov. ET3-3 isolated from soil.</title>
        <authorList>
            <person name="Kanchanasin P."/>
            <person name="Tanasupawat S."/>
            <person name="Yuki M."/>
            <person name="Kudo T."/>
        </authorList>
    </citation>
    <scope>NUCLEOTIDE SEQUENCE [LARGE SCALE GENOMIC DNA]</scope>
    <source>
        <strain evidence="1 2">ET3-3</strain>
    </source>
</reference>
<proteinExistence type="predicted"/>
<organism evidence="1 2">
    <name type="scientific">Nocardia terrae</name>
    <dbReference type="NCBI Taxonomy" id="2675851"/>
    <lineage>
        <taxon>Bacteria</taxon>
        <taxon>Bacillati</taxon>
        <taxon>Actinomycetota</taxon>
        <taxon>Actinomycetes</taxon>
        <taxon>Mycobacteriales</taxon>
        <taxon>Nocardiaceae</taxon>
        <taxon>Nocardia</taxon>
    </lineage>
</organism>
<dbReference type="RefSeq" id="WP_157387324.1">
    <property type="nucleotide sequence ID" value="NZ_WRPP01000002.1"/>
</dbReference>
<comment type="caution">
    <text evidence="1">The sequence shown here is derived from an EMBL/GenBank/DDBJ whole genome shotgun (WGS) entry which is preliminary data.</text>
</comment>